<feature type="transmembrane region" description="Helical" evidence="1">
    <location>
        <begin position="12"/>
        <end position="35"/>
    </location>
</feature>
<reference evidence="2 3" key="1">
    <citation type="journal article" date="2016" name="Proc. Natl. Acad. Sci. U.S.A.">
        <title>Comparative genomics of biotechnologically important yeasts.</title>
        <authorList>
            <person name="Riley R."/>
            <person name="Haridas S."/>
            <person name="Wolfe K.H."/>
            <person name="Lopes M.R."/>
            <person name="Hittinger C.T."/>
            <person name="Goeker M."/>
            <person name="Salamov A.A."/>
            <person name="Wisecaver J.H."/>
            <person name="Long T.M."/>
            <person name="Calvey C.H."/>
            <person name="Aerts A.L."/>
            <person name="Barry K.W."/>
            <person name="Choi C."/>
            <person name="Clum A."/>
            <person name="Coughlan A.Y."/>
            <person name="Deshpande S."/>
            <person name="Douglass A.P."/>
            <person name="Hanson S.J."/>
            <person name="Klenk H.-P."/>
            <person name="LaButti K.M."/>
            <person name="Lapidus A."/>
            <person name="Lindquist E.A."/>
            <person name="Lipzen A.M."/>
            <person name="Meier-Kolthoff J.P."/>
            <person name="Ohm R.A."/>
            <person name="Otillar R.P."/>
            <person name="Pangilinan J.L."/>
            <person name="Peng Y."/>
            <person name="Rokas A."/>
            <person name="Rosa C.A."/>
            <person name="Scheuner C."/>
            <person name="Sibirny A.A."/>
            <person name="Slot J.C."/>
            <person name="Stielow J.B."/>
            <person name="Sun H."/>
            <person name="Kurtzman C.P."/>
            <person name="Blackwell M."/>
            <person name="Grigoriev I.V."/>
            <person name="Jeffries T.W."/>
        </authorList>
    </citation>
    <scope>NUCLEOTIDE SEQUENCE [LARGE SCALE GENOMIC DNA]</scope>
    <source>
        <strain evidence="3">ATCC 18201 / CBS 1600 / BCRC 20928 / JCM 3617 / NBRC 0987 / NRRL Y-1542</strain>
    </source>
</reference>
<keyword evidence="1" id="KW-0472">Membrane</keyword>
<dbReference type="EMBL" id="KV453927">
    <property type="protein sequence ID" value="ODV74884.1"/>
    <property type="molecule type" value="Genomic_DNA"/>
</dbReference>
<evidence type="ECO:0000256" key="1">
    <source>
        <dbReference type="SAM" id="Phobius"/>
    </source>
</evidence>
<feature type="non-terminal residue" evidence="2">
    <location>
        <position position="1"/>
    </location>
</feature>
<keyword evidence="3" id="KW-1185">Reference proteome</keyword>
<feature type="non-terminal residue" evidence="2">
    <location>
        <position position="52"/>
    </location>
</feature>
<dbReference type="RefSeq" id="XP_020071923.1">
    <property type="nucleotide sequence ID" value="XM_020214575.1"/>
</dbReference>
<gene>
    <name evidence="2" type="ORF">CYBJADRAFT_166667</name>
</gene>
<keyword evidence="1" id="KW-1133">Transmembrane helix</keyword>
<dbReference type="AlphaFoldDB" id="A0A1E4S5V3"/>
<name>A0A1E4S5V3_CYBJN</name>
<protein>
    <submittedName>
        <fullName evidence="2">Uncharacterized protein</fullName>
    </submittedName>
</protein>
<dbReference type="Proteomes" id="UP000094389">
    <property type="component" value="Unassembled WGS sequence"/>
</dbReference>
<dbReference type="GeneID" id="30988971"/>
<organism evidence="2 3">
    <name type="scientific">Cyberlindnera jadinii (strain ATCC 18201 / CBS 1600 / BCRC 20928 / JCM 3617 / NBRC 0987 / NRRL Y-1542)</name>
    <name type="common">Torula yeast</name>
    <name type="synonym">Candida utilis</name>
    <dbReference type="NCBI Taxonomy" id="983966"/>
    <lineage>
        <taxon>Eukaryota</taxon>
        <taxon>Fungi</taxon>
        <taxon>Dikarya</taxon>
        <taxon>Ascomycota</taxon>
        <taxon>Saccharomycotina</taxon>
        <taxon>Saccharomycetes</taxon>
        <taxon>Phaffomycetales</taxon>
        <taxon>Phaffomycetaceae</taxon>
        <taxon>Cyberlindnera</taxon>
    </lineage>
</organism>
<evidence type="ECO:0000313" key="3">
    <source>
        <dbReference type="Proteomes" id="UP000094389"/>
    </source>
</evidence>
<sequence length="52" mass="6280">KLDKREVFLAVFLPHWSLLPFDKIVLYCASAFFYYNENDKMGRKRDKQTHSL</sequence>
<accession>A0A1E4S5V3</accession>
<proteinExistence type="predicted"/>
<evidence type="ECO:0000313" key="2">
    <source>
        <dbReference type="EMBL" id="ODV74884.1"/>
    </source>
</evidence>
<keyword evidence="1" id="KW-0812">Transmembrane</keyword>